<accession>A0ABN1T9N9</accession>
<organism evidence="2 3">
    <name type="scientific">Kitasatospora nipponensis</name>
    <dbReference type="NCBI Taxonomy" id="258049"/>
    <lineage>
        <taxon>Bacteria</taxon>
        <taxon>Bacillati</taxon>
        <taxon>Actinomycetota</taxon>
        <taxon>Actinomycetes</taxon>
        <taxon>Kitasatosporales</taxon>
        <taxon>Streptomycetaceae</taxon>
        <taxon>Kitasatospora</taxon>
    </lineage>
</organism>
<evidence type="ECO:0000313" key="3">
    <source>
        <dbReference type="Proteomes" id="UP001500037"/>
    </source>
</evidence>
<gene>
    <name evidence="2" type="ORF">GCM10009665_78140</name>
</gene>
<proteinExistence type="predicted"/>
<dbReference type="Pfam" id="PF14440">
    <property type="entry name" value="XOO_2897-deam"/>
    <property type="match status" value="1"/>
</dbReference>
<feature type="region of interest" description="Disordered" evidence="1">
    <location>
        <begin position="18"/>
        <end position="82"/>
    </location>
</feature>
<dbReference type="Pfam" id="PF14435">
    <property type="entry name" value="SUKH-4"/>
    <property type="match status" value="1"/>
</dbReference>
<reference evidence="2 3" key="1">
    <citation type="journal article" date="2019" name="Int. J. Syst. Evol. Microbiol.">
        <title>The Global Catalogue of Microorganisms (GCM) 10K type strain sequencing project: providing services to taxonomists for standard genome sequencing and annotation.</title>
        <authorList>
            <consortium name="The Broad Institute Genomics Platform"/>
            <consortium name="The Broad Institute Genome Sequencing Center for Infectious Disease"/>
            <person name="Wu L."/>
            <person name="Ma J."/>
        </authorList>
    </citation>
    <scope>NUCLEOTIDE SEQUENCE [LARGE SCALE GENOMIC DNA]</scope>
    <source>
        <strain evidence="2 3">JCM 13004</strain>
    </source>
</reference>
<dbReference type="EMBL" id="BAAALF010000382">
    <property type="protein sequence ID" value="GAA1070230.1"/>
    <property type="molecule type" value="Genomic_DNA"/>
</dbReference>
<evidence type="ECO:0000313" key="2">
    <source>
        <dbReference type="EMBL" id="GAA1070230.1"/>
    </source>
</evidence>
<feature type="compositionally biased region" description="Pro residues" evidence="1">
    <location>
        <begin position="69"/>
        <end position="82"/>
    </location>
</feature>
<dbReference type="InterPro" id="IPR032722">
    <property type="entry name" value="Deaminase_XOO_2897"/>
</dbReference>
<evidence type="ECO:0008006" key="4">
    <source>
        <dbReference type="Google" id="ProtNLM"/>
    </source>
</evidence>
<keyword evidence="3" id="KW-1185">Reference proteome</keyword>
<dbReference type="InterPro" id="IPR025851">
    <property type="entry name" value="SUKH-4"/>
</dbReference>
<sequence>MASDFPRAGVAQAATQLASPVVPGPGAPGGYGFPAPGGAPGAPVPGAPGAPVAGAPAPAAAPGAAAPVPGLPPQGAPVPPGVPTVGPGYLAVLSYRAPDGSEQKVMHRSEPGTPHPEWKILQELRQRGVPAEQVLELHTELESCDLPGGYCTRLIASSWPNVRVTHTAAYGREQQARQAGMAHLLNHLDELHQLAAGPRRPRPVRVPLPAPGTVAQRPPAPPQQLAAELGQYFGPGVFRYEQRAVSRQGVPEAVAQILTWVGLPTNFGPFFWAHAPKDRPIPTLAELAAERGLPAGPEAGGYLVLGNDYGRQLCVQYGTAAVVAVDLEGTAQQPRFVNSGVPEFVRSLALLGRMWPLRYGLTPDQAGRWTADFQAELAALDPAALQGPDTWWAVLLEQFWDGLL</sequence>
<evidence type="ECO:0000256" key="1">
    <source>
        <dbReference type="SAM" id="MobiDB-lite"/>
    </source>
</evidence>
<dbReference type="Proteomes" id="UP001500037">
    <property type="component" value="Unassembled WGS sequence"/>
</dbReference>
<feature type="compositionally biased region" description="Low complexity" evidence="1">
    <location>
        <begin position="49"/>
        <end position="68"/>
    </location>
</feature>
<protein>
    <recommendedName>
        <fullName evidence="4">Nucleic acid/nucleotide deaminase of polymorphic system toxin</fullName>
    </recommendedName>
</protein>
<comment type="caution">
    <text evidence="2">The sequence shown here is derived from an EMBL/GenBank/DDBJ whole genome shotgun (WGS) entry which is preliminary data.</text>
</comment>
<name>A0ABN1T9N9_9ACTN</name>